<feature type="compositionally biased region" description="Basic and acidic residues" evidence="11">
    <location>
        <begin position="298"/>
        <end position="314"/>
    </location>
</feature>
<feature type="compositionally biased region" description="Pro residues" evidence="11">
    <location>
        <begin position="1827"/>
        <end position="1837"/>
    </location>
</feature>
<sequence length="1878" mass="199067">MALTEEGPDFNSAWHPAMRPNSLQDDYPNMNDQKLAQGPPTSSKHTGDEVDSKDDMSTIGEISGHPLSHHDADSDDDFFQRYGTSDSTGGLLPVQAKSSHTRDTTLTEQESLANGIESLHLSQSVMHPQDPMSEVDAVPADTVGTPENSARELPGNDDGSDKEVGPAENYEHQSKSALLEEAVDESAAAPLLADTDGPIISNEPAAATEVATQEEPSTAIPPPEIHVAAESSATLEPEKSSDTNIDWGTTDDFALESEHQITDSTVPWGEENESSFGSKENQDSDRAVDTLNSITQLSRDEGATEEQNKDNPEPEKEEDLDAIWKAALGDDDFLGDSEDVGDASFFPDDGEGFLDDAGLGESESQRADYNENVTHASQTSTQRYAPTSAGQSGVLQNQDQRQIQGQANAHGLQTQSFNAAATIFKQQQSRPSPPASSQSFVDKSKGGYSSPYDLPMDVSRPRKRASAYPLAPGPTSGSMQRPIAPPRSSSMQVTSPTGQPTSVPPQSIASLSPPPSRHSNEPPPPKHPVAGASAQQPSLASKPSNSDFFADLPVGARPRGTGQGGRFTPNPSSFTPPPSEQYSVEKGFSPLKPQGQNVRPSAEFNSQLQAPPKLDLFPGSGPTADHPAQAAALPANNRYSPATQARPSPSAQYAAPPTSTAVTSYAPNPASQPSPAPSQNRYASAPKGAPPSSYTKPYAPRTSSPLASHQTSPRSATTNARSSSNPPGPLPTDSTVETQPRQHSISMSVSSDDFASNPPPPLSTSQSAFGQRAGSLQQNFNGAVPVAGLGLSTHAFPAKAQNSYAPQVNSQDGLESSNLSSPEWSRQSSGLAMKGPKVDPISVHKAAFAHRPGSPTESQSQVINANLGRRRGASIDLGFVAPPDETSQDPLKRWQGYPVFHWGIAGQIVTSFPKQIPRYGPGHGIPMMKSGPGEICVQSSKTLLPLPEGISKFPGPLKSKGKKKEVISWLSHKIDALQQENNSSISGMTKGSDAQTRLEEKVLLWSMTRVLVEHDGVLEGNATVEETVRNLLTPRKGDGLGVDTPLSAGADISGIAPLSATKLTSEPINPNTVEDLRQYLMKGERDKAVWHAVDKRLWAHALLISSTLGPDLWKQVTREFIRHEVRNAGSNTSSLAALYEVFARNWEESIDELVPAATRAGFQMVSKSDGSGSARNAYEGLDRWQESLCLILSNRTPDDGQAIMALGKLLASYGRIEAAHTCFLFARNWAHIGGSDDPLSNICLLGADHIHRGQDFAQDIDAILLTEVYEFALSLAGQSAAIPHLQAFKFRHASLLAENGHRNEAQQYCDAILTAMKSTTRPSAYYHGGLISQLDDLSKRVSQSPKDASSSWISKPSMDKMSGTMWNKFQNFVSGDDSDAASTRSGGGGEAEIGPFSKIAGDTPVVSRSTSSTDLYGSYGSAPALQPIGGVNSRYAPTNHYTLSGKAVPDQGSYQRQNSAGLQYGRPSLESSHSYDPLMPASHSTSPEMMRPNAGGHEPRPRSTPYVPNVGYSPQPMPPSDSQSLSPPASSALNMQYAPWGGSQPALSSSPGTNNEAQFSQSLPSLGGSLNSAYQPSIQESYDPSSNSYEPPTASYEPSSYQPYEPSTTHDNKGMDTTQAEQSLPKKKSFMDDDDDDELVRRAASLKPSQPAQSSREPDDAVRKAAEADAARDAEAKAKKGWFTGWFKKDQNAAPGPIRAKLGDENSFVYDPELKRWVDKKGGAPPPAPTATPPPPKGPSRSASAVGPPPPPSRTVSNSSSSMAPPMGARPPSSVPLPGSGPPSRTASPAVGPPASGLQNEVTPEEPSVMAAAAGPTSHPGSAGGVPPLPGSTPPSRPTTSMSNASSIDDLIGAPQARKGGTIKGKKKGGRYVDVMAR</sequence>
<dbReference type="Proteomes" id="UP000800092">
    <property type="component" value="Unassembled WGS sequence"/>
</dbReference>
<dbReference type="GO" id="GO:0006914">
    <property type="term" value="P:autophagy"/>
    <property type="evidence" value="ECO:0007669"/>
    <property type="project" value="UniProtKB-KW"/>
</dbReference>
<proteinExistence type="inferred from homology"/>
<keyword evidence="15" id="KW-1185">Reference proteome</keyword>
<accession>A0A6A6HK36</accession>
<feature type="compositionally biased region" description="Polar residues" evidence="11">
    <location>
        <begin position="637"/>
        <end position="665"/>
    </location>
</feature>
<feature type="compositionally biased region" description="Basic and acidic residues" evidence="11">
    <location>
        <begin position="45"/>
        <end position="56"/>
    </location>
</feature>
<protein>
    <recommendedName>
        <fullName evidence="10">Protein transport protein sec16</fullName>
    </recommendedName>
</protein>
<dbReference type="Pfam" id="PF12932">
    <property type="entry name" value="Sec16"/>
    <property type="match status" value="1"/>
</dbReference>
<feature type="compositionally biased region" description="Low complexity" evidence="11">
    <location>
        <begin position="1520"/>
        <end position="1533"/>
    </location>
</feature>
<feature type="compositionally biased region" description="Low complexity" evidence="11">
    <location>
        <begin position="426"/>
        <end position="439"/>
    </location>
</feature>
<feature type="compositionally biased region" description="Polar residues" evidence="11">
    <location>
        <begin position="594"/>
        <end position="609"/>
    </location>
</feature>
<evidence type="ECO:0000256" key="6">
    <source>
        <dbReference type="ARBA" id="ARBA00022927"/>
    </source>
</evidence>
<evidence type="ECO:0000256" key="10">
    <source>
        <dbReference type="RuleBase" id="RU364101"/>
    </source>
</evidence>
<feature type="compositionally biased region" description="Pro residues" evidence="11">
    <location>
        <begin position="1724"/>
        <end position="1738"/>
    </location>
</feature>
<feature type="compositionally biased region" description="Polar residues" evidence="11">
    <location>
        <begin position="763"/>
        <end position="776"/>
    </location>
</feature>
<feature type="compositionally biased region" description="Polar residues" evidence="11">
    <location>
        <begin position="1545"/>
        <end position="1607"/>
    </location>
</feature>
<evidence type="ECO:0000256" key="11">
    <source>
        <dbReference type="SAM" id="MobiDB-lite"/>
    </source>
</evidence>
<organism evidence="14 15">
    <name type="scientific">Viridothelium virens</name>
    <name type="common">Speckled blister lichen</name>
    <name type="synonym">Trypethelium virens</name>
    <dbReference type="NCBI Taxonomy" id="1048519"/>
    <lineage>
        <taxon>Eukaryota</taxon>
        <taxon>Fungi</taxon>
        <taxon>Dikarya</taxon>
        <taxon>Ascomycota</taxon>
        <taxon>Pezizomycotina</taxon>
        <taxon>Dothideomycetes</taxon>
        <taxon>Dothideomycetes incertae sedis</taxon>
        <taxon>Trypetheliales</taxon>
        <taxon>Trypetheliaceae</taxon>
        <taxon>Viridothelium</taxon>
    </lineage>
</organism>
<dbReference type="GO" id="GO:0012507">
    <property type="term" value="C:ER to Golgi transport vesicle membrane"/>
    <property type="evidence" value="ECO:0007669"/>
    <property type="project" value="TreeGrafter"/>
</dbReference>
<feature type="region of interest" description="Disordered" evidence="11">
    <location>
        <begin position="1"/>
        <end position="776"/>
    </location>
</feature>
<feature type="compositionally biased region" description="Pro residues" evidence="11">
    <location>
        <begin position="512"/>
        <end position="527"/>
    </location>
</feature>
<evidence type="ECO:0000256" key="1">
    <source>
        <dbReference type="ARBA" id="ARBA00004397"/>
    </source>
</evidence>
<evidence type="ECO:0000256" key="2">
    <source>
        <dbReference type="ARBA" id="ARBA00005927"/>
    </source>
</evidence>
<dbReference type="InterPro" id="IPR024340">
    <property type="entry name" value="Sec16_CCD"/>
</dbReference>
<dbReference type="PANTHER" id="PTHR13402:SF6">
    <property type="entry name" value="SECRETORY 16, ISOFORM I"/>
    <property type="match status" value="1"/>
</dbReference>
<dbReference type="GO" id="GO:0015031">
    <property type="term" value="P:protein transport"/>
    <property type="evidence" value="ECO:0007669"/>
    <property type="project" value="UniProtKB-KW"/>
</dbReference>
<dbReference type="FunFam" id="1.25.40.1030:FF:000008">
    <property type="entry name" value="Protein transport protein sec16"/>
    <property type="match status" value="1"/>
</dbReference>
<feature type="compositionally biased region" description="Polar residues" evidence="11">
    <location>
        <begin position="804"/>
        <end position="830"/>
    </location>
</feature>
<evidence type="ECO:0000256" key="4">
    <source>
        <dbReference type="ARBA" id="ARBA00022824"/>
    </source>
</evidence>
<dbReference type="EMBL" id="ML991776">
    <property type="protein sequence ID" value="KAF2238252.1"/>
    <property type="molecule type" value="Genomic_DNA"/>
</dbReference>
<evidence type="ECO:0000259" key="13">
    <source>
        <dbReference type="Pfam" id="PF12932"/>
    </source>
</evidence>
<feature type="compositionally biased region" description="Low complexity" evidence="11">
    <location>
        <begin position="622"/>
        <end position="635"/>
    </location>
</feature>
<gene>
    <name evidence="14" type="ORF">EV356DRAFT_507343</name>
</gene>
<feature type="region of interest" description="Disordered" evidence="11">
    <location>
        <begin position="1442"/>
        <end position="1878"/>
    </location>
</feature>
<reference evidence="14" key="1">
    <citation type="journal article" date="2020" name="Stud. Mycol.">
        <title>101 Dothideomycetes genomes: a test case for predicting lifestyles and emergence of pathogens.</title>
        <authorList>
            <person name="Haridas S."/>
            <person name="Albert R."/>
            <person name="Binder M."/>
            <person name="Bloem J."/>
            <person name="Labutti K."/>
            <person name="Salamov A."/>
            <person name="Andreopoulos B."/>
            <person name="Baker S."/>
            <person name="Barry K."/>
            <person name="Bills G."/>
            <person name="Bluhm B."/>
            <person name="Cannon C."/>
            <person name="Castanera R."/>
            <person name="Culley D."/>
            <person name="Daum C."/>
            <person name="Ezra D."/>
            <person name="Gonzalez J."/>
            <person name="Henrissat B."/>
            <person name="Kuo A."/>
            <person name="Liang C."/>
            <person name="Lipzen A."/>
            <person name="Lutzoni F."/>
            <person name="Magnuson J."/>
            <person name="Mondo S."/>
            <person name="Nolan M."/>
            <person name="Ohm R."/>
            <person name="Pangilinan J."/>
            <person name="Park H.-J."/>
            <person name="Ramirez L."/>
            <person name="Alfaro M."/>
            <person name="Sun H."/>
            <person name="Tritt A."/>
            <person name="Yoshinaga Y."/>
            <person name="Zwiers L.-H."/>
            <person name="Turgeon B."/>
            <person name="Goodwin S."/>
            <person name="Spatafora J."/>
            <person name="Crous P."/>
            <person name="Grigoriev I."/>
        </authorList>
    </citation>
    <scope>NUCLEOTIDE SEQUENCE</scope>
    <source>
        <strain evidence="14">Tuck. ex Michener</strain>
    </source>
</reference>
<keyword evidence="7 10" id="KW-0072">Autophagy</keyword>
<dbReference type="CDD" id="cd09233">
    <property type="entry name" value="ACE1-Sec16-like"/>
    <property type="match status" value="1"/>
</dbReference>
<evidence type="ECO:0000259" key="12">
    <source>
        <dbReference type="Pfam" id="PF12931"/>
    </source>
</evidence>
<feature type="compositionally biased region" description="Polar residues" evidence="11">
    <location>
        <begin position="732"/>
        <end position="754"/>
    </location>
</feature>
<evidence type="ECO:0000256" key="3">
    <source>
        <dbReference type="ARBA" id="ARBA00022448"/>
    </source>
</evidence>
<evidence type="ECO:0000256" key="7">
    <source>
        <dbReference type="ARBA" id="ARBA00023006"/>
    </source>
</evidence>
<feature type="compositionally biased region" description="Basic and acidic residues" evidence="11">
    <location>
        <begin position="1656"/>
        <end position="1678"/>
    </location>
</feature>
<feature type="compositionally biased region" description="Basic and acidic residues" evidence="11">
    <location>
        <begin position="159"/>
        <end position="174"/>
    </location>
</feature>
<feature type="domain" description="Sec16 Sec23-binding" evidence="12">
    <location>
        <begin position="1076"/>
        <end position="1376"/>
    </location>
</feature>
<dbReference type="Pfam" id="PF12931">
    <property type="entry name" value="TPR_Sec16"/>
    <property type="match status" value="1"/>
</dbReference>
<feature type="region of interest" description="Disordered" evidence="11">
    <location>
        <begin position="1376"/>
        <end position="1414"/>
    </location>
</feature>
<dbReference type="GO" id="GO:0070973">
    <property type="term" value="P:protein localization to endoplasmic reticulum exit site"/>
    <property type="evidence" value="ECO:0007669"/>
    <property type="project" value="TreeGrafter"/>
</dbReference>
<evidence type="ECO:0000256" key="5">
    <source>
        <dbReference type="ARBA" id="ARBA00022892"/>
    </source>
</evidence>
<keyword evidence="6 10" id="KW-0653">Protein transport</keyword>
<dbReference type="GO" id="GO:0005789">
    <property type="term" value="C:endoplasmic reticulum membrane"/>
    <property type="evidence" value="ECO:0007669"/>
    <property type="project" value="UniProtKB-SubCell"/>
</dbReference>
<keyword evidence="3 10" id="KW-0813">Transport</keyword>
<comment type="similarity">
    <text evidence="2 10">Belongs to the SEC16 family.</text>
</comment>
<keyword evidence="8 10" id="KW-0472">Membrane</keyword>
<feature type="region of interest" description="Disordered" evidence="11">
    <location>
        <begin position="804"/>
        <end position="836"/>
    </location>
</feature>
<evidence type="ECO:0000256" key="9">
    <source>
        <dbReference type="ARBA" id="ARBA00024687"/>
    </source>
</evidence>
<feature type="compositionally biased region" description="Polar residues" evidence="11">
    <location>
        <begin position="487"/>
        <end position="510"/>
    </location>
</feature>
<feature type="compositionally biased region" description="Polar residues" evidence="11">
    <location>
        <begin position="533"/>
        <end position="547"/>
    </location>
</feature>
<feature type="compositionally biased region" description="Acidic residues" evidence="11">
    <location>
        <begin position="329"/>
        <end position="341"/>
    </location>
</feature>
<name>A0A6A6HK36_VIRVR</name>
<feature type="domain" description="Sec16 central conserved" evidence="13">
    <location>
        <begin position="898"/>
        <end position="1016"/>
    </location>
</feature>
<dbReference type="GO" id="GO:0007030">
    <property type="term" value="P:Golgi organization"/>
    <property type="evidence" value="ECO:0007669"/>
    <property type="project" value="TreeGrafter"/>
</dbReference>
<comment type="function">
    <text evidence="9 10">Involved in the initiation of assembly of the COPII coat required for the formation of transport vesicles from the endoplasmic reticulum (ER) and the selection of cargo molecules. Also involved in autophagy.</text>
</comment>
<evidence type="ECO:0000313" key="14">
    <source>
        <dbReference type="EMBL" id="KAF2238252.1"/>
    </source>
</evidence>
<feature type="compositionally biased region" description="Polar residues" evidence="11">
    <location>
        <begin position="1452"/>
        <end position="1461"/>
    </location>
</feature>
<feature type="compositionally biased region" description="Polar residues" evidence="11">
    <location>
        <begin position="371"/>
        <end position="419"/>
    </location>
</feature>
<comment type="subcellular location">
    <subcellularLocation>
        <location evidence="1">Endoplasmic reticulum membrane</location>
        <topology evidence="1">Peripheral membrane protein</topology>
        <orientation evidence="1">Cytoplasmic side</orientation>
    </subcellularLocation>
</comment>
<feature type="compositionally biased region" description="Polar residues" evidence="11">
    <location>
        <begin position="701"/>
        <end position="725"/>
    </location>
</feature>
<keyword evidence="5 10" id="KW-0931">ER-Golgi transport</keyword>
<dbReference type="OrthoDB" id="8918678at2759"/>
<evidence type="ECO:0000256" key="8">
    <source>
        <dbReference type="ARBA" id="ARBA00023136"/>
    </source>
</evidence>
<dbReference type="GO" id="GO:0070971">
    <property type="term" value="C:endoplasmic reticulum exit site"/>
    <property type="evidence" value="ECO:0007669"/>
    <property type="project" value="TreeGrafter"/>
</dbReference>
<dbReference type="PANTHER" id="PTHR13402">
    <property type="entry name" value="RGPR-RELATED"/>
    <property type="match status" value="1"/>
</dbReference>
<feature type="compositionally biased region" description="Basic and acidic residues" evidence="11">
    <location>
        <begin position="1712"/>
        <end position="1722"/>
    </location>
</feature>
<keyword evidence="4 10" id="KW-0256">Endoplasmic reticulum</keyword>
<dbReference type="Gene3D" id="1.25.40.1030">
    <property type="match status" value="1"/>
</dbReference>
<evidence type="ECO:0000313" key="15">
    <source>
        <dbReference type="Proteomes" id="UP000800092"/>
    </source>
</evidence>
<feature type="compositionally biased region" description="Polar residues" evidence="11">
    <location>
        <begin position="30"/>
        <end position="44"/>
    </location>
</feature>
<dbReference type="GO" id="GO:0016192">
    <property type="term" value="P:vesicle-mediated transport"/>
    <property type="evidence" value="ECO:0007669"/>
    <property type="project" value="UniProtKB-KW"/>
</dbReference>
<dbReference type="InterPro" id="IPR024298">
    <property type="entry name" value="Sec16_Sec23-bd"/>
</dbReference>